<dbReference type="EMBL" id="CP091512">
    <property type="protein sequence ID" value="UOO92955.1"/>
    <property type="molecule type" value="Genomic_DNA"/>
</dbReference>
<keyword evidence="3" id="KW-1185">Reference proteome</keyword>
<protein>
    <submittedName>
        <fullName evidence="2">Uncharacterized protein</fullName>
    </submittedName>
</protein>
<dbReference type="PROSITE" id="PS51257">
    <property type="entry name" value="PROKAR_LIPOPROTEIN"/>
    <property type="match status" value="1"/>
</dbReference>
<proteinExistence type="predicted"/>
<feature type="chain" id="PRO_5045188940" evidence="1">
    <location>
        <begin position="25"/>
        <end position="156"/>
    </location>
</feature>
<name>A0ABY4EDE5_VITST</name>
<dbReference type="Proteomes" id="UP000832034">
    <property type="component" value="Chromosome"/>
</dbReference>
<evidence type="ECO:0000256" key="1">
    <source>
        <dbReference type="SAM" id="SignalP"/>
    </source>
</evidence>
<dbReference type="RefSeq" id="WP_019958134.1">
    <property type="nucleotide sequence ID" value="NZ_CP091512.1"/>
</dbReference>
<gene>
    <name evidence="2" type="ORF">LVJ81_02635</name>
</gene>
<sequence length="156" mass="17402">MLCKQKVQIIFGLLLCACITVAGAQSPAGFVKKVYADHLNEDLLGIDTIKLHAAPQLRRLIEERDRIADAHEGEMCEWVYDAYPLIPGNDYDTRLNQMTFTPLANGRIKAKGRNFGQTFEIDFAVACSGDTCKIVNLYTPDDYRAKMAQIIRAGTC</sequence>
<reference evidence="2" key="1">
    <citation type="submission" date="2021-12" db="EMBL/GenBank/DDBJ databases">
        <authorList>
            <person name="Veyrier F.J."/>
        </authorList>
    </citation>
    <scope>NUCLEOTIDE SEQUENCE</scope>
    <source>
        <strain evidence="2">SAG 1488-6</strain>
    </source>
</reference>
<reference evidence="2" key="2">
    <citation type="journal article" date="2022" name="Res Sq">
        <title>Evolution of multicellular longitudinally dividing oral cavity symbionts (Neisseriaceae).</title>
        <authorList>
            <person name="Nyongesa S."/>
            <person name="Weber P."/>
            <person name="Bernet E."/>
            <person name="Pullido F."/>
            <person name="Nieckarz M."/>
            <person name="Delaby M."/>
            <person name="Nieves C."/>
            <person name="Viehboeck T."/>
            <person name="Krause N."/>
            <person name="Rivera-Millot A."/>
            <person name="Nakamura A."/>
            <person name="Vischer N."/>
            <person name="VanNieuwenhze M."/>
            <person name="Brun Y."/>
            <person name="Cava F."/>
            <person name="Bulgheresi S."/>
            <person name="Veyrier F."/>
        </authorList>
    </citation>
    <scope>NUCLEOTIDE SEQUENCE</scope>
    <source>
        <strain evidence="2">SAG 1488-6</strain>
    </source>
</reference>
<feature type="signal peptide" evidence="1">
    <location>
        <begin position="1"/>
        <end position="24"/>
    </location>
</feature>
<accession>A0ABY4EDE5</accession>
<evidence type="ECO:0000313" key="2">
    <source>
        <dbReference type="EMBL" id="UOO92955.1"/>
    </source>
</evidence>
<keyword evidence="1" id="KW-0732">Signal</keyword>
<organism evidence="2 3">
    <name type="scientific">Vitreoscilla stercoraria</name>
    <dbReference type="NCBI Taxonomy" id="61"/>
    <lineage>
        <taxon>Bacteria</taxon>
        <taxon>Pseudomonadati</taxon>
        <taxon>Pseudomonadota</taxon>
        <taxon>Betaproteobacteria</taxon>
        <taxon>Neisseriales</taxon>
        <taxon>Neisseriaceae</taxon>
        <taxon>Vitreoscilla</taxon>
    </lineage>
</organism>
<evidence type="ECO:0000313" key="3">
    <source>
        <dbReference type="Proteomes" id="UP000832034"/>
    </source>
</evidence>